<dbReference type="FunFam" id="1.10.510.10:FF:000651">
    <property type="entry name" value="Serine/threonine-protein kinase RAD53"/>
    <property type="match status" value="1"/>
</dbReference>
<dbReference type="PIRSF" id="PIRSF000661">
    <property type="entry name" value="Ser/Thr_PK_RAD53"/>
    <property type="match status" value="1"/>
</dbReference>
<evidence type="ECO:0000313" key="12">
    <source>
        <dbReference type="Proteomes" id="UP000094285"/>
    </source>
</evidence>
<feature type="non-terminal residue" evidence="11">
    <location>
        <position position="1"/>
    </location>
</feature>
<dbReference type="GO" id="GO:0003688">
    <property type="term" value="F:DNA replication origin binding"/>
    <property type="evidence" value="ECO:0007669"/>
    <property type="project" value="EnsemblFungi"/>
</dbReference>
<dbReference type="FunFam" id="3.30.200.20:FF:000315">
    <property type="entry name" value="Calcium-dependent protein kinase 3"/>
    <property type="match status" value="1"/>
</dbReference>
<dbReference type="GO" id="GO:0005829">
    <property type="term" value="C:cytosol"/>
    <property type="evidence" value="ECO:0007669"/>
    <property type="project" value="EnsemblFungi"/>
</dbReference>
<dbReference type="SMART" id="SM00240">
    <property type="entry name" value="FHA"/>
    <property type="match status" value="2"/>
</dbReference>
<dbReference type="InterPro" id="IPR000719">
    <property type="entry name" value="Prot_kinase_dom"/>
</dbReference>
<dbReference type="GO" id="GO:0009202">
    <property type="term" value="P:deoxyribonucleoside triphosphate biosynthetic process"/>
    <property type="evidence" value="ECO:0007669"/>
    <property type="project" value="EnsemblFungi"/>
</dbReference>
<keyword evidence="3" id="KW-0808">Transferase</keyword>
<sequence>LICTTGQHNYYDLIVDKKPASGKKVWVFGRSQDSDFTLASSSRISNKHFKLWLNFSDNSLWIQDTSTNGTHLNHIRLVKGSNYMLNQGDEIAAGVGIPKDVIRFVVLFSDPYNPTKMGQQGPGGTGAAAVLKDQGIFKDYIIKNETIGQGAFATVKKAVERSTGHSYAVKIINRRKALNTGGGPTGGLAGVDRELSILRKLDHPNIVSLKGFYEDIDNYYIIMELVPGGDLMDFVAANGAIGEDATQVITKQILEGISYVHKLGISHRDLKPDNILIMQDDPILVKITDFGLAKFSDNSTFMKTFCGTLAYVAPEVITGKYDLSQSESPKDNYSSLVDIWSLGCLVYVLLTSHLPFNGKTQAQMFQKIKQGEYHESPLNSYEISKEGRDFLECCLQVNPRLRITADEALQHPWIKNVYNEESQEKGLSLSQSQSQQSRKIDGGVLPIDSISKIDEDLMMRPLDSEKNRKTKGQKNDFKVPKRVVPLPQSQPHASQPFSQPQRQPLQPLHPSQPPSSSLSPTKLAENPGSYNSNNDSFPIPFGEKENHVPTKISEGESAPIENLKISTSSNPSGDVPPSTIIRLMPLPNSMSQNPLYLKQGINPYSIGRNEVCDTFINDDRMSKIHCVIHTKVNETSNNLNQIWLLDFSTNSCSVNKSVIGKGKKIQLFQGDNLYFFVDDKSRESIGYEVIIENSTGLENGGKRI</sequence>
<reference evidence="12" key="1">
    <citation type="submission" date="2016-05" db="EMBL/GenBank/DDBJ databases">
        <title>Comparative genomics of biotechnologically important yeasts.</title>
        <authorList>
            <consortium name="DOE Joint Genome Institute"/>
            <person name="Riley R."/>
            <person name="Haridas S."/>
            <person name="Wolfe K.H."/>
            <person name="Lopes M.R."/>
            <person name="Hittinger C.T."/>
            <person name="Goker M."/>
            <person name="Salamov A."/>
            <person name="Wisecaver J."/>
            <person name="Long T.M."/>
            <person name="Aerts A.L."/>
            <person name="Barry K."/>
            <person name="Choi C."/>
            <person name="Clum A."/>
            <person name="Coughlan A.Y."/>
            <person name="Deshpande S."/>
            <person name="Douglass A.P."/>
            <person name="Hanson S.J."/>
            <person name="Klenk H.-P."/>
            <person name="Labutti K."/>
            <person name="Lapidus A."/>
            <person name="Lindquist E."/>
            <person name="Lipzen A."/>
            <person name="Meier-Kolthoff J.P."/>
            <person name="Ohm R.A."/>
            <person name="Otillar R.P."/>
            <person name="Pangilinan J."/>
            <person name="Peng Y."/>
            <person name="Rokas A."/>
            <person name="Rosa C.A."/>
            <person name="Scheuner C."/>
            <person name="Sibirny A.A."/>
            <person name="Slot J.C."/>
            <person name="Stielow J.B."/>
            <person name="Sun H."/>
            <person name="Kurtzman C.P."/>
            <person name="Blackwell M."/>
            <person name="Grigoriev I.V."/>
            <person name="Jeffries T.W."/>
        </authorList>
    </citation>
    <scope>NUCLEOTIDE SEQUENCE [LARGE SCALE GENOMIC DNA]</scope>
    <source>
        <strain evidence="12">NRRL Y-17324</strain>
    </source>
</reference>
<feature type="compositionally biased region" description="Low complexity" evidence="8">
    <location>
        <begin position="494"/>
        <end position="520"/>
    </location>
</feature>
<dbReference type="EMBL" id="KV453909">
    <property type="protein sequence ID" value="ODV81504.1"/>
    <property type="molecule type" value="Genomic_DNA"/>
</dbReference>
<dbReference type="GO" id="GO:0004674">
    <property type="term" value="F:protein serine/threonine kinase activity"/>
    <property type="evidence" value="ECO:0007669"/>
    <property type="project" value="UniProtKB-KW"/>
</dbReference>
<keyword evidence="6 7" id="KW-0067">ATP-binding</keyword>
<dbReference type="Gene3D" id="1.10.510.10">
    <property type="entry name" value="Transferase(Phosphotransferase) domain 1"/>
    <property type="match status" value="1"/>
</dbReference>
<dbReference type="STRING" id="984487.A0A1E4SPQ5"/>
<dbReference type="SUPFAM" id="SSF49879">
    <property type="entry name" value="SMAD/FHA domain"/>
    <property type="match status" value="2"/>
</dbReference>
<evidence type="ECO:0000256" key="8">
    <source>
        <dbReference type="SAM" id="MobiDB-lite"/>
    </source>
</evidence>
<evidence type="ECO:0000256" key="6">
    <source>
        <dbReference type="ARBA" id="ARBA00022840"/>
    </source>
</evidence>
<evidence type="ECO:0000259" key="10">
    <source>
        <dbReference type="PROSITE" id="PS50011"/>
    </source>
</evidence>
<dbReference type="PROSITE" id="PS00108">
    <property type="entry name" value="PROTEIN_KINASE_ST"/>
    <property type="match status" value="1"/>
</dbReference>
<feature type="non-terminal residue" evidence="11">
    <location>
        <position position="704"/>
    </location>
</feature>
<feature type="binding site" evidence="7">
    <location>
        <position position="170"/>
    </location>
    <ligand>
        <name>ATP</name>
        <dbReference type="ChEBI" id="CHEBI:30616"/>
    </ligand>
</feature>
<dbReference type="Gene3D" id="2.60.200.20">
    <property type="match status" value="2"/>
</dbReference>
<dbReference type="PROSITE" id="PS50011">
    <property type="entry name" value="PROTEIN_KINASE_DOM"/>
    <property type="match status" value="1"/>
</dbReference>
<name>A0A1E4SPQ5_9ASCO</name>
<protein>
    <submittedName>
        <fullName evidence="11">Pkinase-domain-containing protein</fullName>
    </submittedName>
</protein>
<keyword evidence="5 11" id="KW-0418">Kinase</keyword>
<dbReference type="InterPro" id="IPR017441">
    <property type="entry name" value="Protein_kinase_ATP_BS"/>
</dbReference>
<dbReference type="GO" id="GO:0005524">
    <property type="term" value="F:ATP binding"/>
    <property type="evidence" value="ECO:0007669"/>
    <property type="project" value="UniProtKB-UniRule"/>
</dbReference>
<dbReference type="PROSITE" id="PS00107">
    <property type="entry name" value="PROTEIN_KINASE_ATP"/>
    <property type="match status" value="1"/>
</dbReference>
<comment type="similarity">
    <text evidence="1">Belongs to the protein kinase superfamily. CAMK Ser/Thr protein kinase family. CHEK2 subfamily.</text>
</comment>
<feature type="domain" description="FHA" evidence="9">
    <location>
        <begin position="26"/>
        <end position="77"/>
    </location>
</feature>
<dbReference type="InterPro" id="IPR011009">
    <property type="entry name" value="Kinase-like_dom_sf"/>
</dbReference>
<dbReference type="GeneID" id="30982830"/>
<feature type="domain" description="FHA" evidence="9">
    <location>
        <begin position="604"/>
        <end position="659"/>
    </location>
</feature>
<evidence type="ECO:0000256" key="4">
    <source>
        <dbReference type="ARBA" id="ARBA00022741"/>
    </source>
</evidence>
<evidence type="ECO:0000256" key="1">
    <source>
        <dbReference type="ARBA" id="ARBA00005575"/>
    </source>
</evidence>
<dbReference type="Proteomes" id="UP000094285">
    <property type="component" value="Unassembled WGS sequence"/>
</dbReference>
<keyword evidence="2" id="KW-0723">Serine/threonine-protein kinase</keyword>
<dbReference type="InterPro" id="IPR008984">
    <property type="entry name" value="SMAD_FHA_dom_sf"/>
</dbReference>
<evidence type="ECO:0000256" key="3">
    <source>
        <dbReference type="ARBA" id="ARBA00022679"/>
    </source>
</evidence>
<dbReference type="GO" id="GO:0000077">
    <property type="term" value="P:DNA damage checkpoint signaling"/>
    <property type="evidence" value="ECO:0007669"/>
    <property type="project" value="EnsemblFungi"/>
</dbReference>
<dbReference type="PROSITE" id="PS50006">
    <property type="entry name" value="FHA_DOMAIN"/>
    <property type="match status" value="2"/>
</dbReference>
<dbReference type="GO" id="GO:0008104">
    <property type="term" value="P:intracellular protein localization"/>
    <property type="evidence" value="ECO:0007669"/>
    <property type="project" value="EnsemblFungi"/>
</dbReference>
<evidence type="ECO:0000313" key="11">
    <source>
        <dbReference type="EMBL" id="ODV81504.1"/>
    </source>
</evidence>
<organism evidence="11 12">
    <name type="scientific">Suhomyces tanzawaensis NRRL Y-17324</name>
    <dbReference type="NCBI Taxonomy" id="984487"/>
    <lineage>
        <taxon>Eukaryota</taxon>
        <taxon>Fungi</taxon>
        <taxon>Dikarya</taxon>
        <taxon>Ascomycota</taxon>
        <taxon>Saccharomycotina</taxon>
        <taxon>Pichiomycetes</taxon>
        <taxon>Debaryomycetaceae</taxon>
        <taxon>Suhomyces</taxon>
    </lineage>
</organism>
<dbReference type="GO" id="GO:0006270">
    <property type="term" value="P:DNA replication initiation"/>
    <property type="evidence" value="ECO:0007669"/>
    <property type="project" value="EnsemblFungi"/>
</dbReference>
<dbReference type="Pfam" id="PF00498">
    <property type="entry name" value="FHA"/>
    <property type="match status" value="2"/>
</dbReference>
<dbReference type="AlphaFoldDB" id="A0A1E4SPQ5"/>
<dbReference type="OrthoDB" id="10252171at2759"/>
<evidence type="ECO:0000256" key="5">
    <source>
        <dbReference type="ARBA" id="ARBA00022777"/>
    </source>
</evidence>
<proteinExistence type="inferred from homology"/>
<evidence type="ECO:0000256" key="7">
    <source>
        <dbReference type="PROSITE-ProRule" id="PRU10141"/>
    </source>
</evidence>
<dbReference type="InterPro" id="IPR000253">
    <property type="entry name" value="FHA_dom"/>
</dbReference>
<dbReference type="SMART" id="SM00220">
    <property type="entry name" value="S_TKc"/>
    <property type="match status" value="1"/>
</dbReference>
<keyword evidence="4 7" id="KW-0547">Nucleotide-binding</keyword>
<dbReference type="PANTHER" id="PTHR24347">
    <property type="entry name" value="SERINE/THREONINE-PROTEIN KINASE"/>
    <property type="match status" value="1"/>
</dbReference>
<dbReference type="Gene3D" id="3.30.200.20">
    <property type="entry name" value="Phosphorylase Kinase, domain 1"/>
    <property type="match status" value="1"/>
</dbReference>
<dbReference type="RefSeq" id="XP_020066626.1">
    <property type="nucleotide sequence ID" value="XM_020208693.1"/>
</dbReference>
<dbReference type="InterPro" id="IPR008271">
    <property type="entry name" value="Ser/Thr_kinase_AS"/>
</dbReference>
<dbReference type="Pfam" id="PF00069">
    <property type="entry name" value="Pkinase"/>
    <property type="match status" value="1"/>
</dbReference>
<dbReference type="GO" id="GO:0030447">
    <property type="term" value="P:filamentous growth"/>
    <property type="evidence" value="ECO:0007669"/>
    <property type="project" value="UniProtKB-ARBA"/>
</dbReference>
<feature type="domain" description="Protein kinase" evidence="10">
    <location>
        <begin position="141"/>
        <end position="414"/>
    </location>
</feature>
<dbReference type="GO" id="GO:0005634">
    <property type="term" value="C:nucleus"/>
    <property type="evidence" value="ECO:0007669"/>
    <property type="project" value="EnsemblFungi"/>
</dbReference>
<accession>A0A1E4SPQ5</accession>
<gene>
    <name evidence="11" type="ORF">CANTADRAFT_36743</name>
</gene>
<evidence type="ECO:0000259" key="9">
    <source>
        <dbReference type="PROSITE" id="PS50006"/>
    </source>
</evidence>
<dbReference type="GO" id="GO:0004712">
    <property type="term" value="F:protein serine/threonine/tyrosine kinase activity"/>
    <property type="evidence" value="ECO:0007669"/>
    <property type="project" value="EnsemblFungi"/>
</dbReference>
<dbReference type="GO" id="GO:0006281">
    <property type="term" value="P:DNA repair"/>
    <property type="evidence" value="ECO:0007669"/>
    <property type="project" value="EnsemblFungi"/>
</dbReference>
<dbReference type="GO" id="GO:0043247">
    <property type="term" value="P:telomere maintenance in response to DNA damage"/>
    <property type="evidence" value="ECO:0007669"/>
    <property type="project" value="EnsemblFungi"/>
</dbReference>
<keyword evidence="12" id="KW-1185">Reference proteome</keyword>
<evidence type="ECO:0000256" key="2">
    <source>
        <dbReference type="ARBA" id="ARBA00022527"/>
    </source>
</evidence>
<feature type="region of interest" description="Disordered" evidence="8">
    <location>
        <begin position="456"/>
        <end position="576"/>
    </location>
</feature>
<feature type="compositionally biased region" description="Basic and acidic residues" evidence="8">
    <location>
        <begin position="456"/>
        <end position="479"/>
    </location>
</feature>
<dbReference type="SUPFAM" id="SSF56112">
    <property type="entry name" value="Protein kinase-like (PK-like)"/>
    <property type="match status" value="1"/>
</dbReference>
<dbReference type="InterPro" id="IPR016256">
    <property type="entry name" value="Ser/Thr_kinase_Rad53"/>
</dbReference>